<dbReference type="SUPFAM" id="SSF103473">
    <property type="entry name" value="MFS general substrate transporter"/>
    <property type="match status" value="1"/>
</dbReference>
<evidence type="ECO:0000256" key="5">
    <source>
        <dbReference type="ARBA" id="ARBA00022989"/>
    </source>
</evidence>
<reference evidence="10" key="1">
    <citation type="submission" date="2022-07" db="EMBL/GenBank/DDBJ databases">
        <title>Phylogenomic reconstructions and comparative analyses of Kickxellomycotina fungi.</title>
        <authorList>
            <person name="Reynolds N.K."/>
            <person name="Stajich J.E."/>
            <person name="Barry K."/>
            <person name="Grigoriev I.V."/>
            <person name="Crous P."/>
            <person name="Smith M.E."/>
        </authorList>
    </citation>
    <scope>NUCLEOTIDE SEQUENCE</scope>
    <source>
        <strain evidence="10">NBRC 105413</strain>
    </source>
</reference>
<feature type="transmembrane region" description="Helical" evidence="8">
    <location>
        <begin position="20"/>
        <end position="47"/>
    </location>
</feature>
<feature type="domain" description="Major facilitator superfamily (MFS) profile" evidence="9">
    <location>
        <begin position="1"/>
        <end position="428"/>
    </location>
</feature>
<feature type="transmembrane region" description="Helical" evidence="8">
    <location>
        <begin position="406"/>
        <end position="424"/>
    </location>
</feature>
<gene>
    <name evidence="10" type="ORF">LPJ64_001819</name>
</gene>
<evidence type="ECO:0000256" key="8">
    <source>
        <dbReference type="SAM" id="Phobius"/>
    </source>
</evidence>
<dbReference type="GO" id="GO:0022857">
    <property type="term" value="F:transmembrane transporter activity"/>
    <property type="evidence" value="ECO:0007669"/>
    <property type="project" value="InterPro"/>
</dbReference>
<dbReference type="Pfam" id="PF00083">
    <property type="entry name" value="Sugar_tr"/>
    <property type="match status" value="2"/>
</dbReference>
<proteinExistence type="inferred from homology"/>
<dbReference type="Gene3D" id="1.20.1250.20">
    <property type="entry name" value="MFS general substrate transporter like domains"/>
    <property type="match status" value="2"/>
</dbReference>
<keyword evidence="11" id="KW-1185">Reference proteome</keyword>
<evidence type="ECO:0000256" key="4">
    <source>
        <dbReference type="ARBA" id="ARBA00022692"/>
    </source>
</evidence>
<dbReference type="Pfam" id="PF01437">
    <property type="entry name" value="PSI"/>
    <property type="match status" value="1"/>
</dbReference>
<name>A0A9W7XP54_9FUNG</name>
<keyword evidence="6 8" id="KW-0472">Membrane</keyword>
<dbReference type="PANTHER" id="PTHR48020">
    <property type="entry name" value="PROTON MYO-INOSITOL COTRANSPORTER"/>
    <property type="match status" value="1"/>
</dbReference>
<evidence type="ECO:0000259" key="9">
    <source>
        <dbReference type="PROSITE" id="PS50850"/>
    </source>
</evidence>
<evidence type="ECO:0000256" key="1">
    <source>
        <dbReference type="ARBA" id="ARBA00004141"/>
    </source>
</evidence>
<comment type="subcellular location">
    <subcellularLocation>
        <location evidence="1">Membrane</location>
        <topology evidence="1">Multi-pass membrane protein</topology>
    </subcellularLocation>
</comment>
<dbReference type="InterPro" id="IPR050814">
    <property type="entry name" value="Myo-inositol_Transporter"/>
</dbReference>
<organism evidence="10 11">
    <name type="scientific">Coemansia asiatica</name>
    <dbReference type="NCBI Taxonomy" id="1052880"/>
    <lineage>
        <taxon>Eukaryota</taxon>
        <taxon>Fungi</taxon>
        <taxon>Fungi incertae sedis</taxon>
        <taxon>Zoopagomycota</taxon>
        <taxon>Kickxellomycotina</taxon>
        <taxon>Kickxellomycetes</taxon>
        <taxon>Kickxellales</taxon>
        <taxon>Kickxellaceae</taxon>
        <taxon>Coemansia</taxon>
    </lineage>
</organism>
<keyword evidence="7" id="KW-0325">Glycoprotein</keyword>
<feature type="transmembrane region" description="Helical" evidence="8">
    <location>
        <begin position="380"/>
        <end position="400"/>
    </location>
</feature>
<evidence type="ECO:0000256" key="6">
    <source>
        <dbReference type="ARBA" id="ARBA00023136"/>
    </source>
</evidence>
<evidence type="ECO:0000256" key="7">
    <source>
        <dbReference type="ARBA" id="ARBA00023180"/>
    </source>
</evidence>
<dbReference type="InterPro" id="IPR036259">
    <property type="entry name" value="MFS_trans_sf"/>
</dbReference>
<keyword evidence="4 8" id="KW-0812">Transmembrane</keyword>
<dbReference type="AlphaFoldDB" id="A0A9W7XP54"/>
<evidence type="ECO:0000313" key="11">
    <source>
        <dbReference type="Proteomes" id="UP001145021"/>
    </source>
</evidence>
<dbReference type="EMBL" id="JANBOH010000051">
    <property type="protein sequence ID" value="KAJ1646705.1"/>
    <property type="molecule type" value="Genomic_DNA"/>
</dbReference>
<feature type="transmembrane region" description="Helical" evidence="8">
    <location>
        <begin position="91"/>
        <end position="111"/>
    </location>
</feature>
<comment type="similarity">
    <text evidence="2">Belongs to the major facilitator superfamily. Sugar transporter (TC 2.A.1.1) family.</text>
</comment>
<feature type="transmembrane region" description="Helical" evidence="8">
    <location>
        <begin position="59"/>
        <end position="79"/>
    </location>
</feature>
<dbReference type="PRINTS" id="PR00171">
    <property type="entry name" value="SUGRTRNSPORT"/>
</dbReference>
<dbReference type="InterPro" id="IPR003663">
    <property type="entry name" value="Sugar/inositol_transpt"/>
</dbReference>
<feature type="transmembrane region" description="Helical" evidence="8">
    <location>
        <begin position="337"/>
        <end position="360"/>
    </location>
</feature>
<feature type="transmembrane region" description="Helical" evidence="8">
    <location>
        <begin position="243"/>
        <end position="265"/>
    </location>
</feature>
<dbReference type="InterPro" id="IPR005828">
    <property type="entry name" value="MFS_sugar_transport-like"/>
</dbReference>
<dbReference type="InterPro" id="IPR020846">
    <property type="entry name" value="MFS_dom"/>
</dbReference>
<evidence type="ECO:0000313" key="10">
    <source>
        <dbReference type="EMBL" id="KAJ1646705.1"/>
    </source>
</evidence>
<keyword evidence="5 8" id="KW-1133">Transmembrane helix</keyword>
<dbReference type="GO" id="GO:0015791">
    <property type="term" value="P:polyol transmembrane transport"/>
    <property type="evidence" value="ECO:0007669"/>
    <property type="project" value="UniProtKB-ARBA"/>
</dbReference>
<dbReference type="InterPro" id="IPR002165">
    <property type="entry name" value="Plexin_repeat"/>
</dbReference>
<dbReference type="Proteomes" id="UP001145021">
    <property type="component" value="Unassembled WGS sequence"/>
</dbReference>
<comment type="caution">
    <text evidence="10">The sequence shown here is derived from an EMBL/GenBank/DDBJ whole genome shotgun (WGS) entry which is preliminary data.</text>
</comment>
<evidence type="ECO:0000256" key="2">
    <source>
        <dbReference type="ARBA" id="ARBA00010992"/>
    </source>
</evidence>
<protein>
    <recommendedName>
        <fullName evidence="9">Major facilitator superfamily (MFS) profile domain-containing protein</fullName>
    </recommendedName>
</protein>
<dbReference type="GO" id="GO:0015798">
    <property type="term" value="P:myo-inositol transport"/>
    <property type="evidence" value="ECO:0007669"/>
    <property type="project" value="UniProtKB-ARBA"/>
</dbReference>
<dbReference type="PROSITE" id="PS50850">
    <property type="entry name" value="MFS"/>
    <property type="match status" value="1"/>
</dbReference>
<evidence type="ECO:0000256" key="3">
    <source>
        <dbReference type="ARBA" id="ARBA00022448"/>
    </source>
</evidence>
<sequence length="490" mass="53603">MTLVATTIAHVTGFTLFGVATSFALCIVGRVLIGIGHGIATMITPVYIGEISPKEHRGLFISFFTVAINFGMPVGFALAMALEPNPHCSKWLFIIASFLSFVVVILLLIAVPNSPRDLIYRSQFEKAKEIIKVLARPQMISEDEAASEARSLAKAIQNEAVPRFRDLFSFANRRSLAVACTLQVAKQVSGFSVLQHFSGYIFKILGLAHGRLSQLPAVLLGTVQLLCAAASLSIIDSLGRRRLLLISTLIMGMGLVILGGSFVMVTGFDQIIKSRCEEYIRCGSCLLDAKCGWSAEAGKCMPQQQQQQQHQESLTVSSSVLLDSCPLNTTRERVGSWIAVCSFIISLGGMSLGLGSIPWVIQAEMFSQALRSKAGGVASIFNWAFSYVSTVSFLQLAFVVTLPGVFWLYAGLLIFAVASVYWAIPETTGKTLEEITVLGAYEMSSSDQEDNKVSDMDNKPEPHFFGRISLLLLRWRRSMWQKSARQQSSI</sequence>
<accession>A0A9W7XP54</accession>
<dbReference type="InterPro" id="IPR005829">
    <property type="entry name" value="Sugar_transporter_CS"/>
</dbReference>
<keyword evidence="3" id="KW-0813">Transport</keyword>
<dbReference type="PROSITE" id="PS00217">
    <property type="entry name" value="SUGAR_TRANSPORT_2"/>
    <property type="match status" value="1"/>
</dbReference>
<dbReference type="PANTHER" id="PTHR48020:SF12">
    <property type="entry name" value="PROTON MYO-INOSITOL COTRANSPORTER"/>
    <property type="match status" value="1"/>
</dbReference>
<dbReference type="GO" id="GO:0016020">
    <property type="term" value="C:membrane"/>
    <property type="evidence" value="ECO:0007669"/>
    <property type="project" value="UniProtKB-SubCell"/>
</dbReference>